<gene>
    <name evidence="1" type="primary">orf440</name>
</gene>
<dbReference type="EMBL" id="MH591092">
    <property type="protein sequence ID" value="AYC64269.1"/>
    <property type="molecule type" value="Genomic_DNA"/>
</dbReference>
<accession>A0A386AXV9</accession>
<geneLocation type="chloroplast" evidence="1"/>
<sequence length="440" mass="51189">MTNYFIDSRLIIHSCYSKSKLFDACFRIVNRLNDPAFSNSIAKLAVKNMSLSPSLLKNMEWCKQLFEEVFQDVSSLQYPSLLYQSKCIVKQNNYFKSSNSLLINLFYCLLFDLKQLSTSQKAIIQHNLYFIHLICFFVNQPLIDFLAIYSITQQKNLIGETRTFFNPLGTLNSSCIKQFQSVVYQDVFKQFGSIEGTQQLIAHEFFNHPLLFHATTKNRAKAFGKSAPKLFRLFILEHKTPVIKKHFETIVFNIPYSVFCQLLKTSSSFSCEKILQHALCSQTPSNFYYNRLVVALKSLFHLPIQFIAAESALGFSFFDDRFDFLCYIVYQHKLIPLIIELKWAKLKFTHLTQIAQYTSDLNTYLQLCRKQDPNQSINLTVFNQFQQIAQAQALSIDKPIGLLLIPHVQPFNIQEKQLLKSRIQPFKQNVIIAQYQLRLD</sequence>
<name>A0A386AXV9_9CHLO</name>
<organism evidence="1">
    <name type="scientific">Pseudobryopsis hainanensis</name>
    <dbReference type="NCBI Taxonomy" id="2320808"/>
    <lineage>
        <taxon>Eukaryota</taxon>
        <taxon>Viridiplantae</taxon>
        <taxon>Chlorophyta</taxon>
        <taxon>core chlorophytes</taxon>
        <taxon>Ulvophyceae</taxon>
        <taxon>TCBD clade</taxon>
        <taxon>Bryopsidales</taxon>
        <taxon>Bryopsidineae</taxon>
        <taxon>Pseudobryopsidaceae</taxon>
        <taxon>Pseudobryopsis</taxon>
    </lineage>
</organism>
<proteinExistence type="predicted"/>
<evidence type="ECO:0000313" key="1">
    <source>
        <dbReference type="EMBL" id="AYC64269.1"/>
    </source>
</evidence>
<keyword evidence="1" id="KW-0150">Chloroplast</keyword>
<dbReference type="AlphaFoldDB" id="A0A386AXV9"/>
<protein>
    <submittedName>
        <fullName evidence="1">Uncharacterized protein</fullName>
    </submittedName>
</protein>
<keyword evidence="1" id="KW-0934">Plastid</keyword>
<reference evidence="1" key="2">
    <citation type="journal article" date="2019" name="Mol. Phylogenet. Evol.">
        <title>Reassessment of the classification of bryopsidales (chlorophyta) based on chloroplast phylogenomic analyses.</title>
        <authorList>
            <person name="Cremen M.C."/>
            <person name="Leliaert F."/>
            <person name="West J."/>
            <person name="Lam D.W."/>
            <person name="Shimada S."/>
            <person name="Lopez-Bautista J.M."/>
            <person name="Verbruggen H."/>
        </authorList>
    </citation>
    <scope>NUCLEOTIDE SEQUENCE</scope>
</reference>
<reference evidence="1" key="1">
    <citation type="submission" date="2018-07" db="EMBL/GenBank/DDBJ databases">
        <authorList>
            <person name="Quirk P.G."/>
            <person name="Krulwich T.A."/>
        </authorList>
    </citation>
    <scope>NUCLEOTIDE SEQUENCE</scope>
</reference>